<accession>A0ABP6UPY5</accession>
<dbReference type="Proteomes" id="UP001500459">
    <property type="component" value="Unassembled WGS sequence"/>
</dbReference>
<reference evidence="2" key="1">
    <citation type="journal article" date="2019" name="Int. J. Syst. Evol. Microbiol.">
        <title>The Global Catalogue of Microorganisms (GCM) 10K type strain sequencing project: providing services to taxonomists for standard genome sequencing and annotation.</title>
        <authorList>
            <consortium name="The Broad Institute Genomics Platform"/>
            <consortium name="The Broad Institute Genome Sequencing Center for Infectious Disease"/>
            <person name="Wu L."/>
            <person name="Ma J."/>
        </authorList>
    </citation>
    <scope>NUCLEOTIDE SEQUENCE [LARGE SCALE GENOMIC DNA]</scope>
    <source>
        <strain evidence="2">JCM 17106</strain>
    </source>
</reference>
<evidence type="ECO:0000313" key="1">
    <source>
        <dbReference type="EMBL" id="GAA3514690.1"/>
    </source>
</evidence>
<sequence>MKIYFSFLLLIFYIVSYSQITIPKDYKKLTESPANGKKIEKIEIHFDDDLISDVALLVENEKEFSSYKFLIYLTSLKKQYEININNTDFSIYPIELSTVNNTIQFAYYEDGTATLGRFIKIRYNSKRKKIQVIGYDTEYKSLPTERVEKSYNLLTGEYIVKRTKLSRNSTNRIEEYSGQNDFFKNKVFLENLNAEMIKKLDDVGSKYE</sequence>
<dbReference type="RefSeq" id="WP_344928955.1">
    <property type="nucleotide sequence ID" value="NZ_BAABCW010000013.1"/>
</dbReference>
<dbReference type="EMBL" id="BAABCW010000013">
    <property type="protein sequence ID" value="GAA3514690.1"/>
    <property type="molecule type" value="Genomic_DNA"/>
</dbReference>
<organism evidence="1 2">
    <name type="scientific">Aquimarina addita</name>
    <dbReference type="NCBI Taxonomy" id="870485"/>
    <lineage>
        <taxon>Bacteria</taxon>
        <taxon>Pseudomonadati</taxon>
        <taxon>Bacteroidota</taxon>
        <taxon>Flavobacteriia</taxon>
        <taxon>Flavobacteriales</taxon>
        <taxon>Flavobacteriaceae</taxon>
        <taxon>Aquimarina</taxon>
    </lineage>
</organism>
<comment type="caution">
    <text evidence="1">The sequence shown here is derived from an EMBL/GenBank/DDBJ whole genome shotgun (WGS) entry which is preliminary data.</text>
</comment>
<gene>
    <name evidence="1" type="ORF">GCM10022393_30810</name>
</gene>
<evidence type="ECO:0000313" key="2">
    <source>
        <dbReference type="Proteomes" id="UP001500459"/>
    </source>
</evidence>
<evidence type="ECO:0008006" key="3">
    <source>
        <dbReference type="Google" id="ProtNLM"/>
    </source>
</evidence>
<protein>
    <recommendedName>
        <fullName evidence="3">DUF4468 domain-containing protein</fullName>
    </recommendedName>
</protein>
<keyword evidence="2" id="KW-1185">Reference proteome</keyword>
<proteinExistence type="predicted"/>
<name>A0ABP6UPY5_9FLAO</name>